<evidence type="ECO:0000313" key="1">
    <source>
        <dbReference type="EMBL" id="MCI35380.1"/>
    </source>
</evidence>
<name>A0A392RHW4_9FABA</name>
<proteinExistence type="predicted"/>
<protein>
    <submittedName>
        <fullName evidence="1">Uncharacterized protein</fullName>
    </submittedName>
</protein>
<feature type="non-terminal residue" evidence="1">
    <location>
        <position position="1"/>
    </location>
</feature>
<keyword evidence="2" id="KW-1185">Reference proteome</keyword>
<comment type="caution">
    <text evidence="1">The sequence shown here is derived from an EMBL/GenBank/DDBJ whole genome shotgun (WGS) entry which is preliminary data.</text>
</comment>
<evidence type="ECO:0000313" key="2">
    <source>
        <dbReference type="Proteomes" id="UP000265520"/>
    </source>
</evidence>
<organism evidence="1 2">
    <name type="scientific">Trifolium medium</name>
    <dbReference type="NCBI Taxonomy" id="97028"/>
    <lineage>
        <taxon>Eukaryota</taxon>
        <taxon>Viridiplantae</taxon>
        <taxon>Streptophyta</taxon>
        <taxon>Embryophyta</taxon>
        <taxon>Tracheophyta</taxon>
        <taxon>Spermatophyta</taxon>
        <taxon>Magnoliopsida</taxon>
        <taxon>eudicotyledons</taxon>
        <taxon>Gunneridae</taxon>
        <taxon>Pentapetalae</taxon>
        <taxon>rosids</taxon>
        <taxon>fabids</taxon>
        <taxon>Fabales</taxon>
        <taxon>Fabaceae</taxon>
        <taxon>Papilionoideae</taxon>
        <taxon>50 kb inversion clade</taxon>
        <taxon>NPAAA clade</taxon>
        <taxon>Hologalegina</taxon>
        <taxon>IRL clade</taxon>
        <taxon>Trifolieae</taxon>
        <taxon>Trifolium</taxon>
    </lineage>
</organism>
<dbReference type="Proteomes" id="UP000265520">
    <property type="component" value="Unassembled WGS sequence"/>
</dbReference>
<sequence length="27" mass="3065">NSAVPYTKKKTQGSRIKGNKFSFEGYE</sequence>
<accession>A0A392RHW4</accession>
<reference evidence="1 2" key="1">
    <citation type="journal article" date="2018" name="Front. Plant Sci.">
        <title>Red Clover (Trifolium pratense) and Zigzag Clover (T. medium) - A Picture of Genomic Similarities and Differences.</title>
        <authorList>
            <person name="Dluhosova J."/>
            <person name="Istvanek J."/>
            <person name="Nedelnik J."/>
            <person name="Repkova J."/>
        </authorList>
    </citation>
    <scope>NUCLEOTIDE SEQUENCE [LARGE SCALE GENOMIC DNA]</scope>
    <source>
        <strain evidence="2">cv. 10/8</strain>
        <tissue evidence="1">Leaf</tissue>
    </source>
</reference>
<dbReference type="EMBL" id="LXQA010222784">
    <property type="protein sequence ID" value="MCI35380.1"/>
    <property type="molecule type" value="Genomic_DNA"/>
</dbReference>
<dbReference type="AlphaFoldDB" id="A0A392RHW4"/>